<dbReference type="EMBL" id="CAMAPE010000013">
    <property type="protein sequence ID" value="CAH9080399.1"/>
    <property type="molecule type" value="Genomic_DNA"/>
</dbReference>
<protein>
    <submittedName>
        <fullName evidence="2">Uncharacterized protein</fullName>
    </submittedName>
</protein>
<organism evidence="2 3">
    <name type="scientific">Cuscuta europaea</name>
    <name type="common">European dodder</name>
    <dbReference type="NCBI Taxonomy" id="41803"/>
    <lineage>
        <taxon>Eukaryota</taxon>
        <taxon>Viridiplantae</taxon>
        <taxon>Streptophyta</taxon>
        <taxon>Embryophyta</taxon>
        <taxon>Tracheophyta</taxon>
        <taxon>Spermatophyta</taxon>
        <taxon>Magnoliopsida</taxon>
        <taxon>eudicotyledons</taxon>
        <taxon>Gunneridae</taxon>
        <taxon>Pentapetalae</taxon>
        <taxon>asterids</taxon>
        <taxon>lamiids</taxon>
        <taxon>Solanales</taxon>
        <taxon>Convolvulaceae</taxon>
        <taxon>Cuscuteae</taxon>
        <taxon>Cuscuta</taxon>
        <taxon>Cuscuta subgen. Cuscuta</taxon>
    </lineage>
</organism>
<dbReference type="Proteomes" id="UP001152484">
    <property type="component" value="Unassembled WGS sequence"/>
</dbReference>
<sequence length="109" mass="12263">MSPGDSRRNSDEEKAFGSILFASGSVWSKKQRETVKNRPDTTVLGPRHDLARGTNSRSRWRPGTIVSCAEEFSFYKDPTDDELDLYKEIEEIEKIAESTQGCSQSLCSI</sequence>
<evidence type="ECO:0000313" key="3">
    <source>
        <dbReference type="Proteomes" id="UP001152484"/>
    </source>
</evidence>
<accession>A0A9P0YXC3</accession>
<reference evidence="2" key="1">
    <citation type="submission" date="2022-07" db="EMBL/GenBank/DDBJ databases">
        <authorList>
            <person name="Macas J."/>
            <person name="Novak P."/>
            <person name="Neumann P."/>
        </authorList>
    </citation>
    <scope>NUCLEOTIDE SEQUENCE</scope>
</reference>
<dbReference type="AlphaFoldDB" id="A0A9P0YXC3"/>
<name>A0A9P0YXC3_CUSEU</name>
<feature type="region of interest" description="Disordered" evidence="1">
    <location>
        <begin position="31"/>
        <end position="59"/>
    </location>
</feature>
<evidence type="ECO:0000256" key="1">
    <source>
        <dbReference type="SAM" id="MobiDB-lite"/>
    </source>
</evidence>
<gene>
    <name evidence="2" type="ORF">CEURO_LOCUS7492</name>
</gene>
<comment type="caution">
    <text evidence="2">The sequence shown here is derived from an EMBL/GenBank/DDBJ whole genome shotgun (WGS) entry which is preliminary data.</text>
</comment>
<evidence type="ECO:0000313" key="2">
    <source>
        <dbReference type="EMBL" id="CAH9080399.1"/>
    </source>
</evidence>
<keyword evidence="3" id="KW-1185">Reference proteome</keyword>
<proteinExistence type="predicted"/>